<proteinExistence type="inferred from homology"/>
<dbReference type="GO" id="GO:0003677">
    <property type="term" value="F:DNA binding"/>
    <property type="evidence" value="ECO:0007669"/>
    <property type="project" value="UniProtKB-KW"/>
</dbReference>
<name>A0AAU8LZT0_9BACT</name>
<dbReference type="SUPFAM" id="SSF47979">
    <property type="entry name" value="Iron-dependent repressor protein, dimerization domain"/>
    <property type="match status" value="1"/>
</dbReference>
<dbReference type="Pfam" id="PF02742">
    <property type="entry name" value="Fe_dep_repr_C"/>
    <property type="match status" value="1"/>
</dbReference>
<keyword evidence="3" id="KW-0805">Transcription regulation</keyword>
<dbReference type="InterPro" id="IPR050536">
    <property type="entry name" value="DtxR_MntR_Metal-Reg"/>
</dbReference>
<dbReference type="InterPro" id="IPR022687">
    <property type="entry name" value="HTH_DTXR"/>
</dbReference>
<comment type="function">
    <text evidence="6">In the presence of manganese, represses expression of mntH and mntS. Up-regulates expression of mntP.</text>
</comment>
<dbReference type="InterPro" id="IPR036421">
    <property type="entry name" value="Fe_dep_repressor_sf"/>
</dbReference>
<evidence type="ECO:0000256" key="3">
    <source>
        <dbReference type="ARBA" id="ARBA00023015"/>
    </source>
</evidence>
<comment type="similarity">
    <text evidence="1">Belongs to the DtxR/MntR family.</text>
</comment>
<dbReference type="GO" id="GO:0046914">
    <property type="term" value="F:transition metal ion binding"/>
    <property type="evidence" value="ECO:0007669"/>
    <property type="project" value="InterPro"/>
</dbReference>
<gene>
    <name evidence="8" type="ORF">Q3M24_08520</name>
</gene>
<dbReference type="PROSITE" id="PS50944">
    <property type="entry name" value="HTH_DTXR"/>
    <property type="match status" value="1"/>
</dbReference>
<dbReference type="GO" id="GO:0046983">
    <property type="term" value="F:protein dimerization activity"/>
    <property type="evidence" value="ECO:0007669"/>
    <property type="project" value="InterPro"/>
</dbReference>
<dbReference type="InterPro" id="IPR022689">
    <property type="entry name" value="Iron_dep_repressor"/>
</dbReference>
<dbReference type="SMART" id="SM00529">
    <property type="entry name" value="HTH_DTXR"/>
    <property type="match status" value="1"/>
</dbReference>
<feature type="domain" description="HTH dtxR-type" evidence="7">
    <location>
        <begin position="7"/>
        <end position="68"/>
    </location>
</feature>
<accession>A0AAU8LZT0</accession>
<evidence type="ECO:0000259" key="7">
    <source>
        <dbReference type="PROSITE" id="PS50944"/>
    </source>
</evidence>
<evidence type="ECO:0000256" key="6">
    <source>
        <dbReference type="ARBA" id="ARBA00025185"/>
    </source>
</evidence>
<protein>
    <recommendedName>
        <fullName evidence="2">Transcriptional regulator MntR</fullName>
    </recommendedName>
</protein>
<dbReference type="Pfam" id="PF01325">
    <property type="entry name" value="Fe_dep_repress"/>
    <property type="match status" value="1"/>
</dbReference>
<evidence type="ECO:0000256" key="1">
    <source>
        <dbReference type="ARBA" id="ARBA00007871"/>
    </source>
</evidence>
<reference evidence="8" key="1">
    <citation type="journal article" date="2024" name="Syst. Appl. Microbiol.">
        <title>First single-strain enrichments of Electrothrix cable bacteria, description of E. aestuarii sp. nov. and E. rattekaaiensis sp. nov., and proposal of a cable bacteria taxonomy following the rules of the SeqCode.</title>
        <authorList>
            <person name="Plum-Jensen L.E."/>
            <person name="Schramm A."/>
            <person name="Marshall I.P.G."/>
        </authorList>
    </citation>
    <scope>NUCLEOTIDE SEQUENCE</scope>
    <source>
        <strain evidence="8">Rat1</strain>
    </source>
</reference>
<organism evidence="8">
    <name type="scientific">Candidatus Electrothrix aestuarii</name>
    <dbReference type="NCBI Taxonomy" id="3062594"/>
    <lineage>
        <taxon>Bacteria</taxon>
        <taxon>Pseudomonadati</taxon>
        <taxon>Thermodesulfobacteriota</taxon>
        <taxon>Desulfobulbia</taxon>
        <taxon>Desulfobulbales</taxon>
        <taxon>Desulfobulbaceae</taxon>
        <taxon>Candidatus Electrothrix</taxon>
    </lineage>
</organism>
<dbReference type="Gene3D" id="1.10.60.10">
    <property type="entry name" value="Iron dependent repressor, metal binding and dimerisation domain"/>
    <property type="match status" value="1"/>
</dbReference>
<keyword evidence="5" id="KW-0804">Transcription</keyword>
<evidence type="ECO:0000256" key="5">
    <source>
        <dbReference type="ARBA" id="ARBA00023163"/>
    </source>
</evidence>
<dbReference type="InterPro" id="IPR036388">
    <property type="entry name" value="WH-like_DNA-bd_sf"/>
</dbReference>
<dbReference type="InterPro" id="IPR036390">
    <property type="entry name" value="WH_DNA-bd_sf"/>
</dbReference>
<dbReference type="KEGG" id="eaj:Q3M24_08520"/>
<evidence type="ECO:0000313" key="8">
    <source>
        <dbReference type="EMBL" id="XCN74773.1"/>
    </source>
</evidence>
<dbReference type="PANTHER" id="PTHR33238:SF7">
    <property type="entry name" value="IRON-DEPENDENT TRANSCRIPTIONAL REGULATOR"/>
    <property type="match status" value="1"/>
</dbReference>
<dbReference type="AlphaFoldDB" id="A0AAU8LZT0"/>
<keyword evidence="4" id="KW-0238">DNA-binding</keyword>
<dbReference type="InterPro" id="IPR001367">
    <property type="entry name" value="Fe_dep_repressor"/>
</dbReference>
<dbReference type="EMBL" id="CP159373">
    <property type="protein sequence ID" value="XCN74773.1"/>
    <property type="molecule type" value="Genomic_DNA"/>
</dbReference>
<reference evidence="8" key="2">
    <citation type="submission" date="2024-06" db="EMBL/GenBank/DDBJ databases">
        <authorList>
            <person name="Plum-Jensen L.E."/>
            <person name="Schramm A."/>
            <person name="Marshall I.P.G."/>
        </authorList>
    </citation>
    <scope>NUCLEOTIDE SEQUENCE</scope>
    <source>
        <strain evidence="8">Rat1</strain>
    </source>
</reference>
<dbReference type="SUPFAM" id="SSF46785">
    <property type="entry name" value="Winged helix' DNA-binding domain"/>
    <property type="match status" value="1"/>
</dbReference>
<evidence type="ECO:0000256" key="4">
    <source>
        <dbReference type="ARBA" id="ARBA00023125"/>
    </source>
</evidence>
<sequence length="161" mass="17811">MPSENKLTASQEDYLEAIYNIVADKMAARAKDIAEYLAVRASSVTGALRTLSAMGLVNYAPYDLITLTEKGHTAAEEIVRRHKALENFLVNVLGVDAREADEAACKMEHSVPKAIVERLVKYAEYVDKCPKGGISWESGFGYYCKHGCTEEDCKKCHCKEA</sequence>
<dbReference type="Gene3D" id="1.10.10.10">
    <property type="entry name" value="Winged helix-like DNA-binding domain superfamily/Winged helix DNA-binding domain"/>
    <property type="match status" value="1"/>
</dbReference>
<dbReference type="PANTHER" id="PTHR33238">
    <property type="entry name" value="IRON (METAL) DEPENDENT REPRESSOR, DTXR FAMILY"/>
    <property type="match status" value="1"/>
</dbReference>
<dbReference type="GO" id="GO:0003700">
    <property type="term" value="F:DNA-binding transcription factor activity"/>
    <property type="evidence" value="ECO:0007669"/>
    <property type="project" value="InterPro"/>
</dbReference>
<evidence type="ECO:0000256" key="2">
    <source>
        <dbReference type="ARBA" id="ARBA00022386"/>
    </source>
</evidence>